<dbReference type="InterPro" id="IPR011689">
    <property type="entry name" value="PaRep2b"/>
</dbReference>
<proteinExistence type="predicted"/>
<feature type="compositionally biased region" description="Gly residues" evidence="2">
    <location>
        <begin position="59"/>
        <end position="69"/>
    </location>
</feature>
<protein>
    <submittedName>
        <fullName evidence="4">PaRep2b protein</fullName>
    </submittedName>
</protein>
<dbReference type="Pfam" id="PF07775">
    <property type="entry name" value="PaRep2b"/>
    <property type="match status" value="2"/>
</dbReference>
<dbReference type="RefSeq" id="WP_281071074.1">
    <property type="nucleotide sequence ID" value="NZ_DUJP01000038.1"/>
</dbReference>
<feature type="coiled-coil region" evidence="1">
    <location>
        <begin position="1931"/>
        <end position="1958"/>
    </location>
</feature>
<feature type="domain" description="PaRep2b" evidence="3">
    <location>
        <begin position="2672"/>
        <end position="2836"/>
    </location>
</feature>
<evidence type="ECO:0000259" key="3">
    <source>
        <dbReference type="Pfam" id="PF07775"/>
    </source>
</evidence>
<feature type="region of interest" description="Disordered" evidence="2">
    <location>
        <begin position="1569"/>
        <end position="1589"/>
    </location>
</feature>
<accession>A0A832SUF6</accession>
<keyword evidence="1" id="KW-0175">Coiled coil</keyword>
<evidence type="ECO:0000256" key="2">
    <source>
        <dbReference type="SAM" id="MobiDB-lite"/>
    </source>
</evidence>
<feature type="region of interest" description="Disordered" evidence="2">
    <location>
        <begin position="1"/>
        <end position="420"/>
    </location>
</feature>
<organism evidence="4 5">
    <name type="scientific">Pyrobaculum aerophilum</name>
    <dbReference type="NCBI Taxonomy" id="13773"/>
    <lineage>
        <taxon>Archaea</taxon>
        <taxon>Thermoproteota</taxon>
        <taxon>Thermoprotei</taxon>
        <taxon>Thermoproteales</taxon>
        <taxon>Thermoproteaceae</taxon>
        <taxon>Pyrobaculum</taxon>
    </lineage>
</organism>
<feature type="domain" description="PaRep2b" evidence="3">
    <location>
        <begin position="2415"/>
        <end position="2660"/>
    </location>
</feature>
<feature type="region of interest" description="Disordered" evidence="2">
    <location>
        <begin position="429"/>
        <end position="448"/>
    </location>
</feature>
<feature type="compositionally biased region" description="Low complexity" evidence="2">
    <location>
        <begin position="337"/>
        <end position="348"/>
    </location>
</feature>
<dbReference type="EMBL" id="DUJP01000038">
    <property type="protein sequence ID" value="HII48158.1"/>
    <property type="molecule type" value="Genomic_DNA"/>
</dbReference>
<sequence length="2843" mass="307332">MEDWKSRFKPTAGHHWEPRWEPRGETPRWEPRWEPHFSPQPEPREEPRWAPQWEPQRGPSGGEAWGPSGGDWKPRWEPPQHYSGESNWHGGYWGPAELREQRPQPLNFDFIQPAWEGPGEGRWAGESPAPGPREALTRAERLAPAPPPGPWESTQLLEAGAEPSKLPGLWEAGQSPGAGLTAAEGTPGGFTQPAERRAGAAELPEGNAAGRVEKPPDAWAAGGAALSEGPEPRVGDAALGEAGAEAWRAPGGTHAHGPAQPHVESESRPYGRPPAETGESAGAGGTPKPSGGPPEFERAVALKPAVEAAGDWPRGEAEARSVEPAGPPPAVWQIREAQPAPSQQPPSAEGVTPAEPHSGREDGVIRAYLQPTVAPHAESPHPVAEAGEALRGQHRAEALPPAGPHAGDLPKASLEAPRPHGAVYKEPEALPAREAAPEIQRGEAARPEVQRDIIEAKAQRGVEATGEAGSPAGLHEAARLEYAKSALQPPAAGGLQEIRAVEAERGIPQEWRAEIPSPAGAGQLEAAGAHSAGAERLAEVLREGWGGAEPVAGAPAAGRVLPVLEGAVRPAELAGVEAPRLVEAEAPAYIEPARGAAGELRSEMARFREAVEAYLKGALDQDLLKAEMAKAWEAWDEALRKSPAAASGDPVLAVLAEAFRERVERARGDREAVAELAKLAELMRLWPPEAVAEAFRHGAEVLTAAEAAGLSAVEPSRAAERAEVEAGRGGAAGGLAGAGRPLQITPELREAAEGRLAGRRAVGRGAVRPPAAFRFEATPERVAAALGEAPAGAYVLAAMGRELAEAVGKRLAALREGVWSLLVDIAPYSPAKLPVGPPGIFHVPYKSQLAGYSDVAEFYKSPAGSRHLALAEALAHLAAHAALERLAYKLEGIAAYIISARAALELKRAAEAAARAGAHYAEVTKISAEEQYREAVRKAAGALPAAGRRAAAELAEELAKQIGGAARLLKAGRDLEKALEKVVEALRLERLYEIHGDKRLLEAAWARAVYKALTEGLRAPPISALDLPAGRPADPVEGAVASAARRWLAERVAALKAAARLSSPESAPPSLRHLARGLGDFKAEARRFVEEAKRAAAFSPAVKAELLSAAKRLAAASGVEKYAGVKLLQELGRVQPGGADFYSLPKRLRELSGLSEGDLIKAGYFDEALRAVYSSLRLPFKREDPRRVAEALAGRAAAVAKKLGVDPSPLLKALGELKEASVGEAPARAAGAGEALVKFAAEAVRALAERRGVNGGDALYALARAVARGLGAGRELAAEAVAELVKRGSPLAARSAKTAEALSGRLLAIPAEGYAEGRRTFIYILLHPSQLGQLKEVLDRVAAELAFKGYAAAPRPAEAALLLPEVELRRGLVYLRGNPFGELKRLAEALVRDAGRGEAAASVERLRRYALYLAKRYGLDYSPLEAGREEAAIGFAAVREAVGALKRRGRWGISLSIPLELMEGAALALGVERDEVIDVERALYWISSSELVPPFASKRAYAAAVRLYAEIAGVSEGEVWEHVYERLSNTLGPHYIRELEKFAREKLVEAWRLGAAGRKAGAPGGAVDNALGRAAGPPPASNAGATGGLIPPGEREVGAALWLARFFGGLEAANYTEVSRGLDGAAERVLEEVKARARGAWYWEAAAEAARRVVEVLATAARSRAALEYAYLALIGGRHDGDVLYGEYLRRAPEEARGLVLEAGIKFAQLARGIWERAERALGEVEEGLGRVGDLRDAISTVAQPMAAAIAYAEAGRFKEAVEAAREAARRIYEAAREAFEKAKITLERIYEIIVEAVARVLDYIKAHWFILAAAAAGLIGWAFAQQLDYTLWQDHVAKFAPLIAGVPAFKEFKTALSDSDPVLKAAEEALKHMSEDAVKRLFEEAKRAVGQSSKPWSDLRKVARDVERYGKEGVRPEHAAVAWVLLEAGLRELGDVRDKALSALREAEEKLSRGEEVEMSTKELSEFVRRARDVAHRLELLFEDLVKNVEKHSEKEMRKALAVTELAGELAEASKADFGELGGATLADKVVAFFESLAEGTAWSRVVINAAERGEAYGALIRTPRGALDKYGAGREKAKGEEGRLGAVISRLAYWLAERGVDKAVVRREGDKVEVVVDDETVAEVRIRAIKMEDERESVIFNAWGKWVEEEGKKAAELAAKIEPSKAKKHQIYALLATDGSYEAEGEVNASTTSVLQAALYRRFGMEVSRTEGGNLTEDGLKPQLAAKFYKESGGEKVVEMIRRDLEEGLRTLLGNAKLREELREKALKLLSEMKISVQGADVTDEGRQRVEEARRKIEERIKRFLTDLRLGENGSVCLVNCQFGETALTYKHEPYARVIAPLVHYIASNAPEEVMRFLAYAVLFDGHVRTGEISLTLGNFRVASRRLPLDVYDKIALYIILAAKYGVGVNGVYVRGREIRLYFDAEYATGVFATAWTELSRLWRFGMEHGLYADHIFNKLDNIRRYVEEYANKLRIEYELYSPQGVDPWVEVRFKDDRGNEIAHINIRWNGEKLRAEFTGAKEKAERLASILNALGASVEAKELGGEWRVQLTTDSITAIRRKEWLEAVKALVEELHRRGMVNERQRDRLLTEINAGPNVVEIANVELSVRAPTTNKFKRLEIVYQPRSAKAFDAAVNALRDAGFVEGVHFTAKKPEGGKLGHVYIKLPAGLWRLVELRRQGVDWADKALRRLEEIAKARGFYDLLEEYLRPAMEAETVDPRGLVAEDVERGMRAVVKDVKATWEGGKPRVVVEYEVGGDAKSFFFTWRVKTGGGGVIAGVKLNDEKALVLAALLGDGAIREKRGSITLTARHLLALAKYKGAGWELLRWYAEVMKESAEL</sequence>
<feature type="compositionally biased region" description="Basic and acidic residues" evidence="2">
    <location>
        <begin position="14"/>
        <end position="35"/>
    </location>
</feature>
<reference evidence="4" key="1">
    <citation type="journal article" date="2020" name="bioRxiv">
        <title>A rank-normalized archaeal taxonomy based on genome phylogeny resolves widespread incomplete and uneven classifications.</title>
        <authorList>
            <person name="Rinke C."/>
            <person name="Chuvochina M."/>
            <person name="Mussig A.J."/>
            <person name="Chaumeil P.-A."/>
            <person name="Waite D.W."/>
            <person name="Whitman W.B."/>
            <person name="Parks D.H."/>
            <person name="Hugenholtz P."/>
        </authorList>
    </citation>
    <scope>NUCLEOTIDE SEQUENCE</scope>
    <source>
        <strain evidence="4">UBA8839</strain>
    </source>
</reference>
<evidence type="ECO:0000313" key="5">
    <source>
        <dbReference type="Proteomes" id="UP000651120"/>
    </source>
</evidence>
<comment type="caution">
    <text evidence="4">The sequence shown here is derived from an EMBL/GenBank/DDBJ whole genome shotgun (WGS) entry which is preliminary data.</text>
</comment>
<evidence type="ECO:0000313" key="4">
    <source>
        <dbReference type="EMBL" id="HII48158.1"/>
    </source>
</evidence>
<feature type="compositionally biased region" description="Low complexity" evidence="2">
    <location>
        <begin position="237"/>
        <end position="246"/>
    </location>
</feature>
<name>A0A832SUF6_9CREN</name>
<feature type="compositionally biased region" description="Low complexity" evidence="2">
    <location>
        <begin position="429"/>
        <end position="438"/>
    </location>
</feature>
<evidence type="ECO:0000256" key="1">
    <source>
        <dbReference type="SAM" id="Coils"/>
    </source>
</evidence>
<gene>
    <name evidence="4" type="ORF">HA333_12165</name>
</gene>
<dbReference type="Proteomes" id="UP000651120">
    <property type="component" value="Unassembled WGS sequence"/>
</dbReference>